<feature type="domain" description="Aminoglycoside phosphotransferase" evidence="1">
    <location>
        <begin position="153"/>
        <end position="330"/>
    </location>
</feature>
<comment type="caution">
    <text evidence="2">The sequence shown here is derived from an EMBL/GenBank/DDBJ whole genome shotgun (WGS) entry which is preliminary data.</text>
</comment>
<dbReference type="SUPFAM" id="SSF56112">
    <property type="entry name" value="Protein kinase-like (PK-like)"/>
    <property type="match status" value="1"/>
</dbReference>
<evidence type="ECO:0000313" key="3">
    <source>
        <dbReference type="Proteomes" id="UP000305064"/>
    </source>
</evidence>
<reference evidence="2 3" key="1">
    <citation type="submission" date="2018-10" db="EMBL/GenBank/DDBJ databases">
        <title>Fifty Aureobasidium pullulans genomes reveal a recombining polyextremotolerant generalist.</title>
        <authorList>
            <person name="Gostincar C."/>
            <person name="Turk M."/>
            <person name="Zajc J."/>
            <person name="Gunde-Cimerman N."/>
        </authorList>
    </citation>
    <scope>NUCLEOTIDE SEQUENCE [LARGE SCALE GENOMIC DNA]</scope>
    <source>
        <strain evidence="2 3">EXF-4256</strain>
    </source>
</reference>
<protein>
    <recommendedName>
        <fullName evidence="1">Aminoglycoside phosphotransferase domain-containing protein</fullName>
    </recommendedName>
</protein>
<dbReference type="CDD" id="cd05120">
    <property type="entry name" value="APH_ChoK_like"/>
    <property type="match status" value="1"/>
</dbReference>
<evidence type="ECO:0000313" key="2">
    <source>
        <dbReference type="EMBL" id="THY71648.1"/>
    </source>
</evidence>
<accession>A0AB38LQN2</accession>
<proteinExistence type="predicted"/>
<dbReference type="InterPro" id="IPR011009">
    <property type="entry name" value="Kinase-like_dom_sf"/>
</dbReference>
<dbReference type="Gene3D" id="3.90.1200.10">
    <property type="match status" value="1"/>
</dbReference>
<dbReference type="EMBL" id="QZBJ01000056">
    <property type="protein sequence ID" value="THY71648.1"/>
    <property type="molecule type" value="Genomic_DNA"/>
</dbReference>
<organism evidence="2 3">
    <name type="scientific">Aureobasidium pullulans</name>
    <name type="common">Black yeast</name>
    <name type="synonym">Pullularia pullulans</name>
    <dbReference type="NCBI Taxonomy" id="5580"/>
    <lineage>
        <taxon>Eukaryota</taxon>
        <taxon>Fungi</taxon>
        <taxon>Dikarya</taxon>
        <taxon>Ascomycota</taxon>
        <taxon>Pezizomycotina</taxon>
        <taxon>Dothideomycetes</taxon>
        <taxon>Dothideomycetidae</taxon>
        <taxon>Dothideales</taxon>
        <taxon>Saccotheciaceae</taxon>
        <taxon>Aureobasidium</taxon>
    </lineage>
</organism>
<dbReference type="Proteomes" id="UP000305064">
    <property type="component" value="Unassembled WGS sequence"/>
</dbReference>
<dbReference type="Pfam" id="PF01636">
    <property type="entry name" value="APH"/>
    <property type="match status" value="1"/>
</dbReference>
<dbReference type="InterPro" id="IPR002575">
    <property type="entry name" value="Aminoglycoside_PTrfase"/>
</dbReference>
<dbReference type="InterPro" id="IPR051678">
    <property type="entry name" value="AGP_Transferase"/>
</dbReference>
<name>A0AB38LQN2_AURPU</name>
<gene>
    <name evidence="2" type="ORF">D6C94_07463</name>
</gene>
<dbReference type="PANTHER" id="PTHR21310">
    <property type="entry name" value="AMINOGLYCOSIDE PHOSPHOTRANSFERASE-RELATED-RELATED"/>
    <property type="match status" value="1"/>
</dbReference>
<dbReference type="PANTHER" id="PTHR21310:SF58">
    <property type="entry name" value="AMINOGLYCOSIDE PHOSPHOTRANSFERASE DOMAIN-CONTAINING PROTEIN"/>
    <property type="match status" value="1"/>
</dbReference>
<sequence length="415" mass="46643">MAGAWETPSGFVANQGIWQPEEGFSILRLRSYNVQIKHITGTPSYLAAMYHEMIPPCRESITESGPNVLALGTMVNCIRAPLSTPPAPNTLLSWHDGDFIFHLLPRGRSTANLINSSPQLQDSLPMHELIYDAGSSSGVYFLGNEIVCKVKGWKEGMQLESETIAFVREHFPTIPVPEILYSWIDKSINRSFDIMKRFHARTLDKAWADLTPQQRLNIAEQVAGYISLLATKTAKRFETISGCGVGTPALIAGWPFESPIHTWFRRTLPPYSAAEYRDYAKRISTAPPPEFDDVFVFYHDDQGPTNILVSDDGNSVAAIIDWENAAFYPRYWVATVQFAHAGFLLEPPNGQRRFEGDDEWGLLLVEALKQHGFDSCKEAYKAWSKGKAEDVDTEKDLAEWQKILDDGYPYEETGV</sequence>
<dbReference type="AlphaFoldDB" id="A0AB38LQN2"/>
<evidence type="ECO:0000259" key="1">
    <source>
        <dbReference type="Pfam" id="PF01636"/>
    </source>
</evidence>